<proteinExistence type="predicted"/>
<name>A0A5K1JXE6_9APHY</name>
<dbReference type="CDD" id="cd00570">
    <property type="entry name" value="GST_N_family"/>
    <property type="match status" value="1"/>
</dbReference>
<organism evidence="2">
    <name type="scientific">Ganoderma boninense</name>
    <dbReference type="NCBI Taxonomy" id="34458"/>
    <lineage>
        <taxon>Eukaryota</taxon>
        <taxon>Fungi</taxon>
        <taxon>Dikarya</taxon>
        <taxon>Basidiomycota</taxon>
        <taxon>Agaricomycotina</taxon>
        <taxon>Agaricomycetes</taxon>
        <taxon>Polyporales</taxon>
        <taxon>Polyporaceae</taxon>
        <taxon>Ganoderma</taxon>
    </lineage>
</organism>
<dbReference type="InterPro" id="IPR036282">
    <property type="entry name" value="Glutathione-S-Trfase_C_sf"/>
</dbReference>
<keyword evidence="2" id="KW-0808">Transferase</keyword>
<dbReference type="InterPro" id="IPR004045">
    <property type="entry name" value="Glutathione_S-Trfase_N"/>
</dbReference>
<evidence type="ECO:0000313" key="2">
    <source>
        <dbReference type="EMBL" id="VWO96387.1"/>
    </source>
</evidence>
<dbReference type="SUPFAM" id="SSF47616">
    <property type="entry name" value="GST C-terminal domain-like"/>
    <property type="match status" value="1"/>
</dbReference>
<dbReference type="GO" id="GO:0016740">
    <property type="term" value="F:transferase activity"/>
    <property type="evidence" value="ECO:0007669"/>
    <property type="project" value="UniProtKB-KW"/>
</dbReference>
<dbReference type="GO" id="GO:0005737">
    <property type="term" value="C:cytoplasm"/>
    <property type="evidence" value="ECO:0007669"/>
    <property type="project" value="TreeGrafter"/>
</dbReference>
<reference evidence="2" key="1">
    <citation type="submission" date="2019-10" db="EMBL/GenBank/DDBJ databases">
        <authorList>
            <person name="Nor Muhammad N."/>
        </authorList>
    </citation>
    <scope>NUCLEOTIDE SEQUENCE</scope>
</reference>
<dbReference type="InterPro" id="IPR036249">
    <property type="entry name" value="Thioredoxin-like_sf"/>
</dbReference>
<dbReference type="Pfam" id="PF13409">
    <property type="entry name" value="GST_N_2"/>
    <property type="match status" value="1"/>
</dbReference>
<dbReference type="Gene3D" id="1.20.1050.10">
    <property type="match status" value="1"/>
</dbReference>
<dbReference type="InterPro" id="IPR040079">
    <property type="entry name" value="Glutathione_S-Trfase"/>
</dbReference>
<dbReference type="PANTHER" id="PTHR43968:SF6">
    <property type="entry name" value="GLUTATHIONE S-TRANSFERASE OMEGA"/>
    <property type="match status" value="1"/>
</dbReference>
<gene>
    <name evidence="2" type="primary">D3JLB9</name>
</gene>
<dbReference type="SFLD" id="SFLDS00019">
    <property type="entry name" value="Glutathione_Transferase_(cytos"/>
    <property type="match status" value="1"/>
</dbReference>
<dbReference type="PROSITE" id="PS50404">
    <property type="entry name" value="GST_NTER"/>
    <property type="match status" value="1"/>
</dbReference>
<protein>
    <submittedName>
        <fullName evidence="2">Thiol-transferase Tc52</fullName>
    </submittedName>
</protein>
<feature type="domain" description="GST N-terminal" evidence="1">
    <location>
        <begin position="4"/>
        <end position="95"/>
    </location>
</feature>
<accession>A0A5K1JXE6</accession>
<dbReference type="AlphaFoldDB" id="A0A5K1JXE6"/>
<evidence type="ECO:0000259" key="1">
    <source>
        <dbReference type="PROSITE" id="PS50404"/>
    </source>
</evidence>
<dbReference type="EMBL" id="LR725595">
    <property type="protein sequence ID" value="VWO96387.1"/>
    <property type="molecule type" value="Genomic_DNA"/>
</dbReference>
<dbReference type="Gene3D" id="3.40.30.10">
    <property type="entry name" value="Glutaredoxin"/>
    <property type="match status" value="1"/>
</dbReference>
<dbReference type="SUPFAM" id="SSF52833">
    <property type="entry name" value="Thioredoxin-like"/>
    <property type="match status" value="1"/>
</dbReference>
<dbReference type="PANTHER" id="PTHR43968">
    <property type="match status" value="1"/>
</dbReference>
<dbReference type="InterPro" id="IPR050983">
    <property type="entry name" value="GST_Omega/HSP26"/>
</dbReference>
<dbReference type="SFLD" id="SFLDG00358">
    <property type="entry name" value="Main_(cytGST)"/>
    <property type="match status" value="1"/>
</dbReference>
<sequence length="248" mass="27822">MSDKRITLYSAQESPFPHRVVIALEEGKIPYDNIVFELIKKPDWYKEVYPAAEVPYLVYGGPKLEPGDAPSADLPQLGESVLILEFLADAFPSAKLLPTDPFQRAKARIFYRAVDEKYMQAFGGFFFHQAPKETLYDALGHMQGMLPPAGGFAVGEWSIADAAFLPILLRTLVVLELNPAMSQFAPGVPAEVLATLKEAPRFARMRKYLEENLARSGVKKSWDPVAVKAKMGRRFEFMLVQAQKQQQQ</sequence>